<evidence type="ECO:0000259" key="11">
    <source>
        <dbReference type="Pfam" id="PF00082"/>
    </source>
</evidence>
<evidence type="ECO:0000256" key="4">
    <source>
        <dbReference type="ARBA" id="ARBA00022825"/>
    </source>
</evidence>
<feature type="active site" description="Charge relay system" evidence="8">
    <location>
        <position position="722"/>
    </location>
</feature>
<dbReference type="SUPFAM" id="SSF52743">
    <property type="entry name" value="Subtilisin-like"/>
    <property type="match status" value="1"/>
</dbReference>
<dbReference type="InterPro" id="IPR022398">
    <property type="entry name" value="Peptidase_S8_His-AS"/>
</dbReference>
<comment type="caution">
    <text evidence="12">The sequence shown here is derived from an EMBL/GenBank/DDBJ whole genome shotgun (WGS) entry which is preliminary data.</text>
</comment>
<evidence type="ECO:0000256" key="1">
    <source>
        <dbReference type="ARBA" id="ARBA00011073"/>
    </source>
</evidence>
<evidence type="ECO:0000256" key="3">
    <source>
        <dbReference type="ARBA" id="ARBA00022801"/>
    </source>
</evidence>
<feature type="compositionally biased region" description="Basic and acidic residues" evidence="10">
    <location>
        <begin position="21"/>
        <end position="33"/>
    </location>
</feature>
<feature type="compositionally biased region" description="Basic and acidic residues" evidence="10">
    <location>
        <begin position="280"/>
        <end position="295"/>
    </location>
</feature>
<feature type="domain" description="Peptidase S8/S53" evidence="11">
    <location>
        <begin position="660"/>
        <end position="922"/>
    </location>
</feature>
<dbReference type="CDD" id="cd07473">
    <property type="entry name" value="Peptidases_S8_Subtilisin_like"/>
    <property type="match status" value="1"/>
</dbReference>
<keyword evidence="13" id="KW-1185">Reference proteome</keyword>
<name>A0ABQ7JF08_9APIC</name>
<evidence type="ECO:0000256" key="2">
    <source>
        <dbReference type="ARBA" id="ARBA00022670"/>
    </source>
</evidence>
<feature type="region of interest" description="Disordered" evidence="10">
    <location>
        <begin position="1"/>
        <end position="63"/>
    </location>
</feature>
<dbReference type="PANTHER" id="PTHR43399">
    <property type="entry name" value="SUBTILISIN-RELATED"/>
    <property type="match status" value="1"/>
</dbReference>
<dbReference type="InterPro" id="IPR023827">
    <property type="entry name" value="Peptidase_S8_Asp-AS"/>
</dbReference>
<accession>A0ABQ7JF08</accession>
<evidence type="ECO:0000256" key="10">
    <source>
        <dbReference type="SAM" id="MobiDB-lite"/>
    </source>
</evidence>
<dbReference type="EMBL" id="JADAQX010000052">
    <property type="protein sequence ID" value="KAF8822464.1"/>
    <property type="molecule type" value="Genomic_DNA"/>
</dbReference>
<dbReference type="EC" id="3.4.21.62" evidence="7"/>
<keyword evidence="3 8" id="KW-0378">Hydrolase</keyword>
<dbReference type="PROSITE" id="PS00138">
    <property type="entry name" value="SUBTILASE_SER"/>
    <property type="match status" value="1"/>
</dbReference>
<dbReference type="Pfam" id="PF00082">
    <property type="entry name" value="Peptidase_S8"/>
    <property type="match status" value="1"/>
</dbReference>
<dbReference type="PANTHER" id="PTHR43399:SF4">
    <property type="entry name" value="CELL WALL-ASSOCIATED PROTEASE"/>
    <property type="match status" value="1"/>
</dbReference>
<keyword evidence="5" id="KW-0865">Zymogen</keyword>
<keyword evidence="4 8" id="KW-0720">Serine protease</keyword>
<evidence type="ECO:0000256" key="5">
    <source>
        <dbReference type="ARBA" id="ARBA00023145"/>
    </source>
</evidence>
<evidence type="ECO:0000313" key="12">
    <source>
        <dbReference type="EMBL" id="KAF8822464.1"/>
    </source>
</evidence>
<feature type="active site" description="Charge relay system" evidence="8">
    <location>
        <position position="886"/>
    </location>
</feature>
<evidence type="ECO:0000256" key="6">
    <source>
        <dbReference type="ARBA" id="ARBA00023529"/>
    </source>
</evidence>
<dbReference type="InterPro" id="IPR000209">
    <property type="entry name" value="Peptidase_S8/S53_dom"/>
</dbReference>
<dbReference type="Proteomes" id="UP000823046">
    <property type="component" value="Unassembled WGS sequence"/>
</dbReference>
<evidence type="ECO:0000256" key="8">
    <source>
        <dbReference type="PROSITE-ProRule" id="PRU01240"/>
    </source>
</evidence>
<feature type="region of interest" description="Disordered" evidence="10">
    <location>
        <begin position="280"/>
        <end position="303"/>
    </location>
</feature>
<evidence type="ECO:0000313" key="13">
    <source>
        <dbReference type="Proteomes" id="UP000823046"/>
    </source>
</evidence>
<keyword evidence="2 8" id="KW-0645">Protease</keyword>
<dbReference type="InterPro" id="IPR015500">
    <property type="entry name" value="Peptidase_S8_subtilisin-rel"/>
</dbReference>
<gene>
    <name evidence="12" type="primary">SUN8</name>
    <name evidence="12" type="ORF">IE077_003711</name>
</gene>
<dbReference type="InterPro" id="IPR023828">
    <property type="entry name" value="Peptidase_S8_Ser-AS"/>
</dbReference>
<dbReference type="PROSITE" id="PS00136">
    <property type="entry name" value="SUBTILASE_ASP"/>
    <property type="match status" value="1"/>
</dbReference>
<dbReference type="InterPro" id="IPR051048">
    <property type="entry name" value="Peptidase_S8/S53_subtilisin"/>
</dbReference>
<dbReference type="PRINTS" id="PR00723">
    <property type="entry name" value="SUBTILISIN"/>
</dbReference>
<sequence length="1039" mass="114944">MKSKVTANKDDFISKSNVAAAKEREKLTGKDGMRNSSLQSEEKASPYSRASPKPFDTVNTTSGSVNLTDIPWDNILDEIYPNRLLIGWQCNNDDILNENNTQQRRKVKHSYGNTASNNFFKTGAGEPTEPMDSQRRLQSIQSVAPSTESSSNLSSSHILNCSQLNDPNRSIVMNFTSCDMYSTPHAVATSELHGITLYDSTATFVVFDRLRQLLDKQQMFTQSNTLRNDTSIDSFGTEISSAATTREKLRQTILNWFDEDAIESIRLLYKRKRSHIPFKREKAGQEQLKKQELSKKTGKGGASQLNHASLYSKLPKLNSNLSLPYFETSGQGKTICEIDLIQLKSHNEIKEIRGKFCSNFCDCQKKKKEAALSTKLLSPDILKEMQKLDEEKRGFLQILKSFVAKFSQPHYSENIAFIIPDAPVCLNALRNGSSKHLTNDTDIENSQSQLSKSNFTDLSPAKENALPISQEQISETFEKQYVPSFTNNDFPRYPGEKTAAIAGSTTNERENTLIFSSSRDTKSYSNETMATQQTFLIETTQATESNSKIKPTFSTDSLRISDAMSSPNDPLFNLQWSLRPISSYIESKSSKNCIQTASSETNALSISSSKVEDFCAGITGQSASEYGKNAAPIGIDAVAAWEVERLLSLKEHTRSKQNIVPVAIIDTGVNYFHQDLQESMWINEAELFGEANVDDDDNGYIDDVYGWNFFHGNNNPMDDNGHGTHISGIVAARRDNREGISGLCSSSRIMALKILNHNGEGDISKAIPAIQYALDNGARIITNSWGGIPGSNSRLLGTLLQQIIDVSSPSVFVVAAGNDGLDITSKPYYPASLLRDWTVTVGAYAMNGSIPVWSNYGNDNVHFTAPGENITSLWLNQHYRLSSGTSMAAPMASGVACLILSRKPTLHSQQVVDALLETVTPVPAHKGSSISSGRLNAYQALRFSDFHFFSLSNDAFSLKKPVMDPIESALPNLPTSFNNNEQDFNMQSIVVDVQADDLLVGWYYGYVELSYVKAAESYANVEHVTVVQIRIPINLSITA</sequence>
<reference evidence="12 13" key="1">
    <citation type="journal article" date="2020" name="bioRxiv">
        <title>Metabolic contributions of an alphaproteobacterial endosymbiont in the apicomplexan Cardiosporidium cionae.</title>
        <authorList>
            <person name="Hunter E.S."/>
            <person name="Paight C.J."/>
            <person name="Lane C.E."/>
        </authorList>
    </citation>
    <scope>NUCLEOTIDE SEQUENCE [LARGE SCALE GENOMIC DNA]</scope>
    <source>
        <strain evidence="12">ESH_2018</strain>
    </source>
</reference>
<comment type="catalytic activity">
    <reaction evidence="6">
        <text>Hydrolysis of proteins with broad specificity for peptide bonds, and a preference for a large uncharged residue in P1. Hydrolyzes peptide amides.</text>
        <dbReference type="EC" id="3.4.21.62"/>
    </reaction>
</comment>
<dbReference type="Gene3D" id="3.40.50.200">
    <property type="entry name" value="Peptidase S8/S53 domain"/>
    <property type="match status" value="1"/>
</dbReference>
<evidence type="ECO:0000256" key="9">
    <source>
        <dbReference type="RuleBase" id="RU003355"/>
    </source>
</evidence>
<protein>
    <recommendedName>
        <fullName evidence="7">subtilisin</fullName>
        <ecNumber evidence="7">3.4.21.62</ecNumber>
    </recommendedName>
</protein>
<comment type="similarity">
    <text evidence="1 8 9">Belongs to the peptidase S8 family.</text>
</comment>
<feature type="active site" description="Charge relay system" evidence="8">
    <location>
        <position position="666"/>
    </location>
</feature>
<dbReference type="InterPro" id="IPR036852">
    <property type="entry name" value="Peptidase_S8/S53_dom_sf"/>
</dbReference>
<dbReference type="PROSITE" id="PS00137">
    <property type="entry name" value="SUBTILASE_HIS"/>
    <property type="match status" value="1"/>
</dbReference>
<organism evidence="12 13">
    <name type="scientific">Cardiosporidium cionae</name>
    <dbReference type="NCBI Taxonomy" id="476202"/>
    <lineage>
        <taxon>Eukaryota</taxon>
        <taxon>Sar</taxon>
        <taxon>Alveolata</taxon>
        <taxon>Apicomplexa</taxon>
        <taxon>Aconoidasida</taxon>
        <taxon>Nephromycida</taxon>
        <taxon>Cardiosporidium</taxon>
    </lineage>
</organism>
<proteinExistence type="inferred from homology"/>
<evidence type="ECO:0000256" key="7">
    <source>
        <dbReference type="ARBA" id="ARBA00023619"/>
    </source>
</evidence>
<feature type="region of interest" description="Disordered" evidence="10">
    <location>
        <begin position="113"/>
        <end position="133"/>
    </location>
</feature>
<dbReference type="InterPro" id="IPR034204">
    <property type="entry name" value="PfSUB1-like_cat_dom"/>
</dbReference>
<dbReference type="PROSITE" id="PS51892">
    <property type="entry name" value="SUBTILASE"/>
    <property type="match status" value="1"/>
</dbReference>